<dbReference type="EMBL" id="GGEC01066787">
    <property type="protein sequence ID" value="MBX47271.1"/>
    <property type="molecule type" value="Transcribed_RNA"/>
</dbReference>
<name>A0A2P2NXZ7_RHIMU</name>
<sequence length="58" mass="6598">MYEQDQKENSENKLIELVNTGKDNCKCGCKATSECRLQRIESQPNSTSYPLFLTSNPI</sequence>
<proteinExistence type="predicted"/>
<evidence type="ECO:0000313" key="1">
    <source>
        <dbReference type="EMBL" id="MBX47271.1"/>
    </source>
</evidence>
<protein>
    <submittedName>
        <fullName evidence="1">Uncharacterized protein</fullName>
    </submittedName>
</protein>
<dbReference type="AlphaFoldDB" id="A0A2P2NXZ7"/>
<accession>A0A2P2NXZ7</accession>
<reference evidence="1" key="1">
    <citation type="submission" date="2018-02" db="EMBL/GenBank/DDBJ databases">
        <title>Rhizophora mucronata_Transcriptome.</title>
        <authorList>
            <person name="Meera S.P."/>
            <person name="Sreeshan A."/>
            <person name="Augustine A."/>
        </authorList>
    </citation>
    <scope>NUCLEOTIDE SEQUENCE</scope>
    <source>
        <tissue evidence="1">Leaf</tissue>
    </source>
</reference>
<organism evidence="1">
    <name type="scientific">Rhizophora mucronata</name>
    <name type="common">Asiatic mangrove</name>
    <dbReference type="NCBI Taxonomy" id="61149"/>
    <lineage>
        <taxon>Eukaryota</taxon>
        <taxon>Viridiplantae</taxon>
        <taxon>Streptophyta</taxon>
        <taxon>Embryophyta</taxon>
        <taxon>Tracheophyta</taxon>
        <taxon>Spermatophyta</taxon>
        <taxon>Magnoliopsida</taxon>
        <taxon>eudicotyledons</taxon>
        <taxon>Gunneridae</taxon>
        <taxon>Pentapetalae</taxon>
        <taxon>rosids</taxon>
        <taxon>fabids</taxon>
        <taxon>Malpighiales</taxon>
        <taxon>Rhizophoraceae</taxon>
        <taxon>Rhizophora</taxon>
    </lineage>
</organism>